<dbReference type="RefSeq" id="WP_004338801.1">
    <property type="nucleotide sequence ID" value="NZ_JRNQ01000031.1"/>
</dbReference>
<dbReference type="SUPFAM" id="SSF47729">
    <property type="entry name" value="IHF-like DNA-binding proteins"/>
    <property type="match status" value="1"/>
</dbReference>
<keyword evidence="1 3" id="KW-0238">DNA-binding</keyword>
<dbReference type="InterPro" id="IPR005902">
    <property type="entry name" value="HU_DNA-bd_put"/>
</dbReference>
<name>A0A096AC51_9BACT</name>
<dbReference type="NCBIfam" id="TIGR01201">
    <property type="entry name" value="HU_rel"/>
    <property type="match status" value="1"/>
</dbReference>
<dbReference type="Gene3D" id="4.10.520.10">
    <property type="entry name" value="IHF-like DNA-binding proteins"/>
    <property type="match status" value="1"/>
</dbReference>
<evidence type="ECO:0000259" key="2">
    <source>
        <dbReference type="Pfam" id="PF18291"/>
    </source>
</evidence>
<dbReference type="EMBL" id="JRNQ01000031">
    <property type="protein sequence ID" value="KGF44688.1"/>
    <property type="molecule type" value="Genomic_DNA"/>
</dbReference>
<organism evidence="3 4">
    <name type="scientific">Prevotella bivia DNF00320</name>
    <dbReference type="NCBI Taxonomy" id="1401068"/>
    <lineage>
        <taxon>Bacteria</taxon>
        <taxon>Pseudomonadati</taxon>
        <taxon>Bacteroidota</taxon>
        <taxon>Bacteroidia</taxon>
        <taxon>Bacteroidales</taxon>
        <taxon>Prevotellaceae</taxon>
        <taxon>Prevotella</taxon>
    </lineage>
</organism>
<protein>
    <submittedName>
        <fullName evidence="3">DNA-binding protein</fullName>
    </submittedName>
</protein>
<dbReference type="InterPro" id="IPR041607">
    <property type="entry name" value="HU-HIG"/>
</dbReference>
<dbReference type="Pfam" id="PF18291">
    <property type="entry name" value="HU-HIG"/>
    <property type="match status" value="1"/>
</dbReference>
<evidence type="ECO:0000313" key="4">
    <source>
        <dbReference type="Proteomes" id="UP000029525"/>
    </source>
</evidence>
<dbReference type="OrthoDB" id="1071445at2"/>
<dbReference type="GeneID" id="78530561"/>
<comment type="caution">
    <text evidence="3">The sequence shown here is derived from an EMBL/GenBank/DDBJ whole genome shotgun (WGS) entry which is preliminary data.</text>
</comment>
<proteinExistence type="predicted"/>
<dbReference type="InterPro" id="IPR010992">
    <property type="entry name" value="IHF-like_DNA-bd_dom_sf"/>
</dbReference>
<accession>A0A096AC51</accession>
<dbReference type="AlphaFoldDB" id="A0A096AC51"/>
<sequence length="142" mass="15793">MAVKIRLQQSKFKEENRGGKWHARTVSNGVSTIDDLADAIQESTSFTRGDVRGIVMALIDEIGFQLANGKTVALDGLGRFHLTVESIPSTTPEDFSLRKNVKGVKCKFVPSGRRDPDTNRKVEDFGFGVQVVWADKNNRELK</sequence>
<feature type="domain" description="HU" evidence="2">
    <location>
        <begin position="1"/>
        <end position="111"/>
    </location>
</feature>
<evidence type="ECO:0000256" key="1">
    <source>
        <dbReference type="ARBA" id="ARBA00023125"/>
    </source>
</evidence>
<gene>
    <name evidence="3" type="ORF">HMPREF0647_05775</name>
</gene>
<reference evidence="3 4" key="1">
    <citation type="submission" date="2014-07" db="EMBL/GenBank/DDBJ databases">
        <authorList>
            <person name="McCorrison J."/>
            <person name="Sanka R."/>
            <person name="Torralba M."/>
            <person name="Gillis M."/>
            <person name="Haft D.H."/>
            <person name="Methe B."/>
            <person name="Sutton G."/>
            <person name="Nelson K.E."/>
        </authorList>
    </citation>
    <scope>NUCLEOTIDE SEQUENCE [LARGE SCALE GENOMIC DNA]</scope>
    <source>
        <strain evidence="3 4">DNF00320</strain>
    </source>
</reference>
<dbReference type="Proteomes" id="UP000029525">
    <property type="component" value="Unassembled WGS sequence"/>
</dbReference>
<dbReference type="GO" id="GO:0003677">
    <property type="term" value="F:DNA binding"/>
    <property type="evidence" value="ECO:0007669"/>
    <property type="project" value="UniProtKB-KW"/>
</dbReference>
<evidence type="ECO:0000313" key="3">
    <source>
        <dbReference type="EMBL" id="KGF44688.1"/>
    </source>
</evidence>